<feature type="transmembrane region" description="Helical" evidence="1">
    <location>
        <begin position="53"/>
        <end position="74"/>
    </location>
</feature>
<keyword evidence="1" id="KW-0812">Transmembrane</keyword>
<reference evidence="2" key="1">
    <citation type="journal article" date="2017" name="Science">
        <title>Giant viruses with an expanded complement of translation system components.</title>
        <authorList>
            <person name="Schulz F."/>
            <person name="Yutin N."/>
            <person name="Ivanova N.N."/>
            <person name="Ortega D.R."/>
            <person name="Lee T.K."/>
            <person name="Vierheilig J."/>
            <person name="Daims H."/>
            <person name="Horn M."/>
            <person name="Wagner M."/>
            <person name="Jensen G.J."/>
            <person name="Kyrpides N.C."/>
            <person name="Koonin E.V."/>
            <person name="Woyke T."/>
        </authorList>
    </citation>
    <scope>NUCLEOTIDE SEQUENCE</scope>
    <source>
        <strain evidence="2">HKV1</strain>
    </source>
</reference>
<sequence length="208" mass="24527">MYINNNNKNYLYLGIIALLYYFRIINNILRYIYGHTYCFVAVRMLMSKRSEPLMALTITVLIALIIYFVIALVLGKILKIIDMAIKTYKHNQKHYIFDIVFISLLCYICIHNYKLIAELSNISFMFSETFLFPEIPSETYVIPGIELSIFWLKTIIDQPFKVFFILSSFINLIKNIFRFSFIGMLNIILFIILILLICGEIFVFVIMN</sequence>
<feature type="transmembrane region" description="Helical" evidence="1">
    <location>
        <begin position="12"/>
        <end position="33"/>
    </location>
</feature>
<keyword evidence="1" id="KW-0472">Membrane</keyword>
<evidence type="ECO:0000256" key="1">
    <source>
        <dbReference type="SAM" id="Phobius"/>
    </source>
</evidence>
<dbReference type="EMBL" id="KY684104">
    <property type="protein sequence ID" value="ARF10497.1"/>
    <property type="molecule type" value="Genomic_DNA"/>
</dbReference>
<protein>
    <submittedName>
        <fullName evidence="2">Uncharacterized protein</fullName>
    </submittedName>
</protein>
<gene>
    <name evidence="2" type="ORF">Hokovirus_2_24</name>
</gene>
<organism evidence="2">
    <name type="scientific">Hokovirus HKV1</name>
    <dbReference type="NCBI Taxonomy" id="1977638"/>
    <lineage>
        <taxon>Viruses</taxon>
        <taxon>Varidnaviria</taxon>
        <taxon>Bamfordvirae</taxon>
        <taxon>Nucleocytoviricota</taxon>
        <taxon>Megaviricetes</taxon>
        <taxon>Imitervirales</taxon>
        <taxon>Mimiviridae</taxon>
        <taxon>Klosneuvirinae</taxon>
        <taxon>Hokovirus</taxon>
    </lineage>
</organism>
<feature type="transmembrane region" description="Helical" evidence="1">
    <location>
        <begin position="160"/>
        <end position="177"/>
    </location>
</feature>
<accession>A0A1V0SFK6</accession>
<keyword evidence="1" id="KW-1133">Transmembrane helix</keyword>
<feature type="transmembrane region" description="Helical" evidence="1">
    <location>
        <begin position="95"/>
        <end position="113"/>
    </location>
</feature>
<name>A0A1V0SFK6_9VIRU</name>
<evidence type="ECO:0000313" key="2">
    <source>
        <dbReference type="EMBL" id="ARF10497.1"/>
    </source>
</evidence>
<feature type="transmembrane region" description="Helical" evidence="1">
    <location>
        <begin position="184"/>
        <end position="207"/>
    </location>
</feature>
<proteinExistence type="predicted"/>